<dbReference type="InterPro" id="IPR046357">
    <property type="entry name" value="PPIase_dom_sf"/>
</dbReference>
<reference evidence="11" key="1">
    <citation type="submission" date="2013-08" db="EMBL/GenBank/DDBJ databases">
        <authorList>
            <person name="Mendez C."/>
            <person name="Richter M."/>
            <person name="Ferrer M."/>
            <person name="Sanchez J."/>
        </authorList>
    </citation>
    <scope>NUCLEOTIDE SEQUENCE</scope>
</reference>
<keyword evidence="9" id="KW-1133">Transmembrane helix</keyword>
<comment type="similarity">
    <text evidence="3">Belongs to the FKBP-type PPIase family.</text>
</comment>
<dbReference type="SUPFAM" id="SSF54534">
    <property type="entry name" value="FKBP-like"/>
    <property type="match status" value="1"/>
</dbReference>
<evidence type="ECO:0000256" key="3">
    <source>
        <dbReference type="ARBA" id="ARBA00006577"/>
    </source>
</evidence>
<protein>
    <recommendedName>
        <fullName evidence="4">peptidylprolyl isomerase</fullName>
        <ecNumber evidence="4">5.2.1.8</ecNumber>
    </recommendedName>
</protein>
<dbReference type="Gene3D" id="3.10.50.40">
    <property type="match status" value="1"/>
</dbReference>
<comment type="catalytic activity">
    <reaction evidence="1">
        <text>[protein]-peptidylproline (omega=180) = [protein]-peptidylproline (omega=0)</text>
        <dbReference type="Rhea" id="RHEA:16237"/>
        <dbReference type="Rhea" id="RHEA-COMP:10747"/>
        <dbReference type="Rhea" id="RHEA-COMP:10748"/>
        <dbReference type="ChEBI" id="CHEBI:83833"/>
        <dbReference type="ChEBI" id="CHEBI:83834"/>
        <dbReference type="EC" id="5.2.1.8"/>
    </reaction>
</comment>
<name>T0ZLU8_9ZZZZ</name>
<feature type="domain" description="PPIase FKBP-type" evidence="10">
    <location>
        <begin position="53"/>
        <end position="142"/>
    </location>
</feature>
<feature type="transmembrane region" description="Helical" evidence="9">
    <location>
        <begin position="20"/>
        <end position="42"/>
    </location>
</feature>
<dbReference type="InterPro" id="IPR001179">
    <property type="entry name" value="PPIase_FKBP_dom"/>
</dbReference>
<gene>
    <name evidence="11" type="ORF">B2A_09233</name>
</gene>
<dbReference type="GO" id="GO:0005737">
    <property type="term" value="C:cytoplasm"/>
    <property type="evidence" value="ECO:0007669"/>
    <property type="project" value="UniProtKB-SubCell"/>
</dbReference>
<evidence type="ECO:0000259" key="10">
    <source>
        <dbReference type="PROSITE" id="PS50059"/>
    </source>
</evidence>
<comment type="caution">
    <text evidence="11">The sequence shown here is derived from an EMBL/GenBank/DDBJ whole genome shotgun (WGS) entry which is preliminary data.</text>
</comment>
<comment type="subcellular location">
    <subcellularLocation>
        <location evidence="2">Cytoplasm</location>
    </subcellularLocation>
</comment>
<dbReference type="PANTHER" id="PTHR47861:SF3">
    <property type="entry name" value="FKBP-TYPE PEPTIDYL-PROLYL CIS-TRANS ISOMERASE SLYD"/>
    <property type="match status" value="1"/>
</dbReference>
<sequence length="184" mass="19302">MRKPIDYMAIEAKKRNLRAASRYIIALVVVLAIAGVIAYIVVGNASSQYVKVGDNISVYYTGSFTNGTVFGSNVGGPLLNFTVGSPQMIPGFDNAVVGMEVGQTKNVTIPSQDAYGPVNQSKIISVPLTSFNSSKIKVGSLITSSSGQQGVVTALNATSATVDFNSPLAGHTLIFEIKVAAIRK</sequence>
<accession>T0ZLU8</accession>
<dbReference type="GO" id="GO:0003755">
    <property type="term" value="F:peptidyl-prolyl cis-trans isomerase activity"/>
    <property type="evidence" value="ECO:0007669"/>
    <property type="project" value="UniProtKB-KW"/>
</dbReference>
<keyword evidence="5" id="KW-0963">Cytoplasm</keyword>
<dbReference type="AlphaFoldDB" id="T0ZLU8"/>
<evidence type="ECO:0000256" key="5">
    <source>
        <dbReference type="ARBA" id="ARBA00022490"/>
    </source>
</evidence>
<proteinExistence type="inferred from homology"/>
<evidence type="ECO:0000256" key="6">
    <source>
        <dbReference type="ARBA" id="ARBA00023110"/>
    </source>
</evidence>
<evidence type="ECO:0000256" key="8">
    <source>
        <dbReference type="ARBA" id="ARBA00023235"/>
    </source>
</evidence>
<evidence type="ECO:0000313" key="11">
    <source>
        <dbReference type="EMBL" id="EQD45623.1"/>
    </source>
</evidence>
<dbReference type="EC" id="5.2.1.8" evidence="4"/>
<evidence type="ECO:0000256" key="2">
    <source>
        <dbReference type="ARBA" id="ARBA00004496"/>
    </source>
</evidence>
<dbReference type="EMBL" id="AUZZ01006671">
    <property type="protein sequence ID" value="EQD45623.1"/>
    <property type="molecule type" value="Genomic_DNA"/>
</dbReference>
<keyword evidence="8 11" id="KW-0413">Isomerase</keyword>
<keyword evidence="9" id="KW-0472">Membrane</keyword>
<evidence type="ECO:0000256" key="1">
    <source>
        <dbReference type="ARBA" id="ARBA00000971"/>
    </source>
</evidence>
<keyword evidence="6" id="KW-0697">Rotamase</keyword>
<reference evidence="11" key="2">
    <citation type="journal article" date="2014" name="ISME J.">
        <title>Microbial stratification in low pH oxic and suboxic macroscopic growths along an acid mine drainage.</title>
        <authorList>
            <person name="Mendez-Garcia C."/>
            <person name="Mesa V."/>
            <person name="Sprenger R.R."/>
            <person name="Richter M."/>
            <person name="Diez M.S."/>
            <person name="Solano J."/>
            <person name="Bargiela R."/>
            <person name="Golyshina O.V."/>
            <person name="Manteca A."/>
            <person name="Ramos J.L."/>
            <person name="Gallego J.R."/>
            <person name="Llorente I."/>
            <person name="Martins Dos Santos V.A."/>
            <person name="Jensen O.N."/>
            <person name="Pelaez A.I."/>
            <person name="Sanchez J."/>
            <person name="Ferrer M."/>
        </authorList>
    </citation>
    <scope>NUCLEOTIDE SEQUENCE</scope>
</reference>
<keyword evidence="7" id="KW-0143">Chaperone</keyword>
<evidence type="ECO:0000256" key="9">
    <source>
        <dbReference type="SAM" id="Phobius"/>
    </source>
</evidence>
<organism evidence="11">
    <name type="scientific">mine drainage metagenome</name>
    <dbReference type="NCBI Taxonomy" id="410659"/>
    <lineage>
        <taxon>unclassified sequences</taxon>
        <taxon>metagenomes</taxon>
        <taxon>ecological metagenomes</taxon>
    </lineage>
</organism>
<dbReference type="PANTHER" id="PTHR47861">
    <property type="entry name" value="FKBP-TYPE PEPTIDYL-PROLYL CIS-TRANS ISOMERASE SLYD"/>
    <property type="match status" value="1"/>
</dbReference>
<evidence type="ECO:0000256" key="4">
    <source>
        <dbReference type="ARBA" id="ARBA00013194"/>
    </source>
</evidence>
<dbReference type="Pfam" id="PF00254">
    <property type="entry name" value="FKBP_C"/>
    <property type="match status" value="1"/>
</dbReference>
<dbReference type="PROSITE" id="PS50059">
    <property type="entry name" value="FKBP_PPIASE"/>
    <property type="match status" value="1"/>
</dbReference>
<dbReference type="GO" id="GO:0042026">
    <property type="term" value="P:protein refolding"/>
    <property type="evidence" value="ECO:0007669"/>
    <property type="project" value="UniProtKB-ARBA"/>
</dbReference>
<keyword evidence="9" id="KW-0812">Transmembrane</keyword>
<evidence type="ECO:0000256" key="7">
    <source>
        <dbReference type="ARBA" id="ARBA00023186"/>
    </source>
</evidence>